<dbReference type="GO" id="GO:0016757">
    <property type="term" value="F:glycosyltransferase activity"/>
    <property type="evidence" value="ECO:0007669"/>
    <property type="project" value="InterPro"/>
</dbReference>
<evidence type="ECO:0000313" key="5">
    <source>
        <dbReference type="EMBL" id="OYO08696.1"/>
    </source>
</evidence>
<evidence type="ECO:0000256" key="2">
    <source>
        <dbReference type="ARBA" id="ARBA00022679"/>
    </source>
</evidence>
<dbReference type="Pfam" id="PF13439">
    <property type="entry name" value="Glyco_transf_4"/>
    <property type="match status" value="1"/>
</dbReference>
<dbReference type="SUPFAM" id="SSF53756">
    <property type="entry name" value="UDP-Glycosyltransferase/glycogen phosphorylase"/>
    <property type="match status" value="1"/>
</dbReference>
<proteinExistence type="predicted"/>
<evidence type="ECO:0000259" key="3">
    <source>
        <dbReference type="Pfam" id="PF00534"/>
    </source>
</evidence>
<sequence>MPAATDPALPHGVLVHDWVEVTGGSENVLEVIADLFPGTDLACSWMNAPDRFPARRVVETAVARTPLRGRKALALTALAAAWRVMPNDDYRWALVSSHSFAHHCRFRGTGPGFAKLVYVHSPARYLWEPSLDHRGQGRLVRLAAAPLRHLDRRRAQEARALAANSAYVAERIRRHWGRDSTVIHPPVEVAEIRAVEDWSSRLTPAEQAVLAELPEDFLLGASRLIPYKRLDLALATGSASGLPVVVAGEGPELPRLRRLAADRQIRAHFVGRVSTPLLRALFQRAQSFVFPAVEDFGIMPVEAMAVGTPVIVGSVGGALETVLPGVTGAQVRDWDDPEELRRAVRASAACRPADCRDRARQFSRARFETDLLDWIGRNLN</sequence>
<dbReference type="Proteomes" id="UP000215896">
    <property type="component" value="Unassembled WGS sequence"/>
</dbReference>
<dbReference type="Gene3D" id="3.40.50.2000">
    <property type="entry name" value="Glycogen Phosphorylase B"/>
    <property type="match status" value="2"/>
</dbReference>
<dbReference type="Pfam" id="PF00534">
    <property type="entry name" value="Glycos_transf_1"/>
    <property type="match status" value="1"/>
</dbReference>
<dbReference type="PANTHER" id="PTHR45947:SF3">
    <property type="entry name" value="SULFOQUINOVOSYL TRANSFERASE SQD2"/>
    <property type="match status" value="1"/>
</dbReference>
<comment type="caution">
    <text evidence="5">The sequence shown here is derived from an EMBL/GenBank/DDBJ whole genome shotgun (WGS) entry which is preliminary data.</text>
</comment>
<dbReference type="OrthoDB" id="9801573at2"/>
<accession>A0A255G2V2</accession>
<dbReference type="InterPro" id="IPR050194">
    <property type="entry name" value="Glycosyltransferase_grp1"/>
</dbReference>
<feature type="domain" description="Glycosyltransferase subfamily 4-like N-terminal" evidence="4">
    <location>
        <begin position="49"/>
        <end position="190"/>
    </location>
</feature>
<organism evidence="5 6">
    <name type="scientific">Enemella evansiae</name>
    <dbReference type="NCBI Taxonomy" id="2016499"/>
    <lineage>
        <taxon>Bacteria</taxon>
        <taxon>Bacillati</taxon>
        <taxon>Actinomycetota</taxon>
        <taxon>Actinomycetes</taxon>
        <taxon>Propionibacteriales</taxon>
        <taxon>Propionibacteriaceae</taxon>
        <taxon>Enemella</taxon>
    </lineage>
</organism>
<dbReference type="EMBL" id="NMVO01000018">
    <property type="protein sequence ID" value="OYO08696.1"/>
    <property type="molecule type" value="Genomic_DNA"/>
</dbReference>
<dbReference type="RefSeq" id="WP_094406901.1">
    <property type="nucleotide sequence ID" value="NZ_NMVO01000018.1"/>
</dbReference>
<keyword evidence="1" id="KW-0328">Glycosyltransferase</keyword>
<feature type="domain" description="Glycosyl transferase family 1" evidence="3">
    <location>
        <begin position="215"/>
        <end position="351"/>
    </location>
</feature>
<dbReference type="InterPro" id="IPR001296">
    <property type="entry name" value="Glyco_trans_1"/>
</dbReference>
<dbReference type="InterPro" id="IPR028098">
    <property type="entry name" value="Glyco_trans_4-like_N"/>
</dbReference>
<keyword evidence="2 5" id="KW-0808">Transferase</keyword>
<evidence type="ECO:0000256" key="1">
    <source>
        <dbReference type="ARBA" id="ARBA00022676"/>
    </source>
</evidence>
<protein>
    <submittedName>
        <fullName evidence="5">Glycosyl transferase</fullName>
    </submittedName>
</protein>
<evidence type="ECO:0000259" key="4">
    <source>
        <dbReference type="Pfam" id="PF13439"/>
    </source>
</evidence>
<reference evidence="5 6" key="1">
    <citation type="submission" date="2017-07" db="EMBL/GenBank/DDBJ databases">
        <title>Draft whole genome sequences of clinical Proprionibacteriaceae strains.</title>
        <authorList>
            <person name="Bernier A.-M."/>
            <person name="Bernard K."/>
            <person name="Domingo M.-C."/>
        </authorList>
    </citation>
    <scope>NUCLEOTIDE SEQUENCE [LARGE SCALE GENOMIC DNA]</scope>
    <source>
        <strain evidence="5 6">NML 030167</strain>
    </source>
</reference>
<keyword evidence="6" id="KW-1185">Reference proteome</keyword>
<evidence type="ECO:0000313" key="6">
    <source>
        <dbReference type="Proteomes" id="UP000215896"/>
    </source>
</evidence>
<gene>
    <name evidence="5" type="ORF">CGZ94_19485</name>
</gene>
<name>A0A255G2V2_9ACTN</name>
<dbReference type="PANTHER" id="PTHR45947">
    <property type="entry name" value="SULFOQUINOVOSYL TRANSFERASE SQD2"/>
    <property type="match status" value="1"/>
</dbReference>
<dbReference type="AlphaFoldDB" id="A0A255G2V2"/>